<sequence>MSRAVVVTGVLALALSVAGPARAAPPLQLTDRVTDQAGALGDDAAAAREAAQSLAEDTGVGLYVVFVPSFDAVPPETWAERTAELSALEPTDVLLTVAVGEGEGTYEYSWWVDDATRLSGVAVEAAMTGEIEPRLAAGDRSGAVVELAGQLRPLARAAEEATTATWSGTTTAWVVAAVAVVLLAGHLLSRRRSTARPTR</sequence>
<keyword evidence="2" id="KW-0732">Signal</keyword>
<evidence type="ECO:0000313" key="5">
    <source>
        <dbReference type="Proteomes" id="UP000198373"/>
    </source>
</evidence>
<dbReference type="EMBL" id="FZOO01000013">
    <property type="protein sequence ID" value="SNT01380.1"/>
    <property type="molecule type" value="Genomic_DNA"/>
</dbReference>
<organism evidence="4 5">
    <name type="scientific">Geodermatophilus pulveris</name>
    <dbReference type="NCBI Taxonomy" id="1564159"/>
    <lineage>
        <taxon>Bacteria</taxon>
        <taxon>Bacillati</taxon>
        <taxon>Actinomycetota</taxon>
        <taxon>Actinomycetes</taxon>
        <taxon>Geodermatophilales</taxon>
        <taxon>Geodermatophilaceae</taxon>
        <taxon>Geodermatophilus</taxon>
    </lineage>
</organism>
<evidence type="ECO:0000256" key="1">
    <source>
        <dbReference type="SAM" id="Phobius"/>
    </source>
</evidence>
<accession>A0A239J6C6</accession>
<reference evidence="5" key="1">
    <citation type="submission" date="2017-06" db="EMBL/GenBank/DDBJ databases">
        <authorList>
            <person name="Varghese N."/>
            <person name="Submissions S."/>
        </authorList>
    </citation>
    <scope>NUCLEOTIDE SEQUENCE [LARGE SCALE GENOMIC DNA]</scope>
    <source>
        <strain evidence="5">DSM 46839</strain>
    </source>
</reference>
<keyword evidence="5" id="KW-1185">Reference proteome</keyword>
<dbReference type="AlphaFoldDB" id="A0A239J6C6"/>
<feature type="chain" id="PRO_5012963986" evidence="2">
    <location>
        <begin position="24"/>
        <end position="199"/>
    </location>
</feature>
<dbReference type="InterPro" id="IPR007621">
    <property type="entry name" value="TPM_dom"/>
</dbReference>
<feature type="signal peptide" evidence="2">
    <location>
        <begin position="1"/>
        <end position="23"/>
    </location>
</feature>
<name>A0A239J6C6_9ACTN</name>
<dbReference type="Proteomes" id="UP000198373">
    <property type="component" value="Unassembled WGS sequence"/>
</dbReference>
<evidence type="ECO:0000313" key="4">
    <source>
        <dbReference type="EMBL" id="SNT01380.1"/>
    </source>
</evidence>
<dbReference type="Gene3D" id="3.10.310.50">
    <property type="match status" value="1"/>
</dbReference>
<keyword evidence="1" id="KW-1133">Transmembrane helix</keyword>
<keyword evidence="1" id="KW-0472">Membrane</keyword>
<feature type="transmembrane region" description="Helical" evidence="1">
    <location>
        <begin position="171"/>
        <end position="189"/>
    </location>
</feature>
<proteinExistence type="predicted"/>
<dbReference type="RefSeq" id="WP_245821462.1">
    <property type="nucleotide sequence ID" value="NZ_FZOO01000013.1"/>
</dbReference>
<evidence type="ECO:0000256" key="2">
    <source>
        <dbReference type="SAM" id="SignalP"/>
    </source>
</evidence>
<gene>
    <name evidence="4" type="ORF">SAMN06893096_11315</name>
</gene>
<protein>
    <submittedName>
        <fullName evidence="4">Uncharacterized membrane protein YgcG, contains a TPM-fold domain</fullName>
    </submittedName>
</protein>
<feature type="domain" description="TPM" evidence="3">
    <location>
        <begin position="33"/>
        <end position="150"/>
    </location>
</feature>
<dbReference type="Pfam" id="PF04536">
    <property type="entry name" value="TPM_phosphatase"/>
    <property type="match status" value="1"/>
</dbReference>
<evidence type="ECO:0000259" key="3">
    <source>
        <dbReference type="Pfam" id="PF04536"/>
    </source>
</evidence>
<keyword evidence="1" id="KW-0812">Transmembrane</keyword>